<dbReference type="InterPro" id="IPR000073">
    <property type="entry name" value="AB_hydrolase_1"/>
</dbReference>
<dbReference type="RefSeq" id="WP_040882678.1">
    <property type="nucleotide sequence ID" value="NZ_AP028878.1"/>
</dbReference>
<dbReference type="Gene3D" id="3.40.50.1820">
    <property type="entry name" value="alpha/beta hydrolase"/>
    <property type="match status" value="1"/>
</dbReference>
<dbReference type="AlphaFoldDB" id="N6WSL4"/>
<dbReference type="OrthoDB" id="9808398at2"/>
<evidence type="ECO:0000313" key="2">
    <source>
        <dbReference type="EMBL" id="ENO14032.2"/>
    </source>
</evidence>
<dbReference type="PRINTS" id="PR00111">
    <property type="entry name" value="ABHYDROLASE"/>
</dbReference>
<dbReference type="GO" id="GO:0016787">
    <property type="term" value="F:hydrolase activity"/>
    <property type="evidence" value="ECO:0007669"/>
    <property type="project" value="UniProtKB-KW"/>
</dbReference>
<keyword evidence="3" id="KW-1185">Reference proteome</keyword>
<dbReference type="HOGENOM" id="CLU_020336_50_1_6"/>
<dbReference type="InterPro" id="IPR029058">
    <property type="entry name" value="AB_hydrolase_fold"/>
</dbReference>
<accession>N6WSL4</accession>
<gene>
    <name evidence="2" type="ORF">J057_21600</name>
</gene>
<dbReference type="Proteomes" id="UP000013165">
    <property type="component" value="Unassembled WGS sequence"/>
</dbReference>
<evidence type="ECO:0000259" key="1">
    <source>
        <dbReference type="Pfam" id="PF00561"/>
    </source>
</evidence>
<protein>
    <submittedName>
        <fullName evidence="2">Alpha/beta hydrolase</fullName>
    </submittedName>
</protein>
<sequence length="274" mass="30195">MPYANVNDVNLYYECHGKGAPLMLIAGLASDSQSWGPVIDELSQHYLVIVLDNRGVGRTTPQDGGTSIQHMANDCMALLDYLELPDASLLGHSMGGFVALDCTIRYPARVSKLILAGTSALNSDRNNSLFQDWVADLKTGMDAATWFRNIFYSIFSDRFFENKETVTEAIRFAVEYPYPQGVTAFEQQVDAIAAFNCLDQLPNITQETMVICGKQDLLFPSEESSNVFQVIPHVSIKVLDDAAHSIHMEVPGAFLAHVVNFLSAEDVPPRQDVG</sequence>
<organism evidence="2 3">
    <name type="scientific">Marinobacter nanhaiticus D15-8W</name>
    <dbReference type="NCBI Taxonomy" id="626887"/>
    <lineage>
        <taxon>Bacteria</taxon>
        <taxon>Pseudomonadati</taxon>
        <taxon>Pseudomonadota</taxon>
        <taxon>Gammaproteobacteria</taxon>
        <taxon>Pseudomonadales</taxon>
        <taxon>Marinobacteraceae</taxon>
        <taxon>Marinobacter</taxon>
    </lineage>
</organism>
<evidence type="ECO:0000313" key="3">
    <source>
        <dbReference type="Proteomes" id="UP000013165"/>
    </source>
</evidence>
<keyword evidence="2" id="KW-0378">Hydrolase</keyword>
<proteinExistence type="predicted"/>
<dbReference type="PANTHER" id="PTHR43433:SF5">
    <property type="entry name" value="AB HYDROLASE-1 DOMAIN-CONTAINING PROTEIN"/>
    <property type="match status" value="1"/>
</dbReference>
<dbReference type="eggNOG" id="COG2021">
    <property type="taxonomic scope" value="Bacteria"/>
</dbReference>
<reference evidence="2 3" key="1">
    <citation type="journal article" date="2013" name="Genome Announc.">
        <title>Genome Sequence of the Polycyclic Aromatic Hydrocarbon-Degrading Bacterium Strain Marinobacter nanhaiticus D15-8WT.</title>
        <authorList>
            <person name="Cui Z."/>
            <person name="Gao W."/>
            <person name="Li Q."/>
            <person name="Xu G."/>
            <person name="Zheng L."/>
        </authorList>
    </citation>
    <scope>NUCLEOTIDE SEQUENCE [LARGE SCALE GENOMIC DNA]</scope>
    <source>
        <strain evidence="2 3">D15-8W</strain>
    </source>
</reference>
<name>N6WSL4_9GAMM</name>
<dbReference type="PANTHER" id="PTHR43433">
    <property type="entry name" value="HYDROLASE, ALPHA/BETA FOLD FAMILY PROTEIN"/>
    <property type="match status" value="1"/>
</dbReference>
<dbReference type="Pfam" id="PF00561">
    <property type="entry name" value="Abhydrolase_1"/>
    <property type="match status" value="1"/>
</dbReference>
<dbReference type="EMBL" id="APLQ01000014">
    <property type="protein sequence ID" value="ENO14032.2"/>
    <property type="molecule type" value="Genomic_DNA"/>
</dbReference>
<dbReference type="InterPro" id="IPR050471">
    <property type="entry name" value="AB_hydrolase"/>
</dbReference>
<dbReference type="PATRIC" id="fig|626887.3.peg.4327"/>
<feature type="domain" description="AB hydrolase-1" evidence="1">
    <location>
        <begin position="21"/>
        <end position="249"/>
    </location>
</feature>
<dbReference type="SUPFAM" id="SSF53474">
    <property type="entry name" value="alpha/beta-Hydrolases"/>
    <property type="match status" value="1"/>
</dbReference>
<dbReference type="STRING" id="626887.J057_21600"/>
<comment type="caution">
    <text evidence="2">The sequence shown here is derived from an EMBL/GenBank/DDBJ whole genome shotgun (WGS) entry which is preliminary data.</text>
</comment>